<dbReference type="OrthoDB" id="52731at2759"/>
<evidence type="ECO:0000256" key="1">
    <source>
        <dbReference type="SAM" id="MobiDB-lite"/>
    </source>
</evidence>
<proteinExistence type="predicted"/>
<feature type="compositionally biased region" description="Low complexity" evidence="1">
    <location>
        <begin position="1"/>
        <end position="13"/>
    </location>
</feature>
<dbReference type="Proteomes" id="UP000291116">
    <property type="component" value="Unassembled WGS sequence"/>
</dbReference>
<feature type="region of interest" description="Disordered" evidence="1">
    <location>
        <begin position="359"/>
        <end position="441"/>
    </location>
</feature>
<evidence type="ECO:0000313" key="3">
    <source>
        <dbReference type="Proteomes" id="UP000291116"/>
    </source>
</evidence>
<gene>
    <name evidence="2" type="ORF">PSNMU_V1.4_AUG-EV-PASAV3_0070910</name>
</gene>
<feature type="compositionally biased region" description="Basic residues" evidence="1">
    <location>
        <begin position="411"/>
        <end position="421"/>
    </location>
</feature>
<evidence type="ECO:0000313" key="2">
    <source>
        <dbReference type="EMBL" id="VEU40214.1"/>
    </source>
</evidence>
<feature type="compositionally biased region" description="Basic and acidic residues" evidence="1">
    <location>
        <begin position="381"/>
        <end position="393"/>
    </location>
</feature>
<sequence>MSSLVSGDSSVGDESIEESGGELNPIEIDDSTSSNSESESDSPSGAFVLSGTNQNAKNEYETKAAKGNHSGEDGDEEYVEGEDEEESNSNSESESVDVDETEGNYNMDGEDDNDDEKDDDETNSDPIRKASPKASAKTSGETSTMPEKVRKHIWGDIESMLEIKKSPYEGYECAEVGEDCFEELRTMLHYTGKRNDEINPKLAALVGDKLALDLYKAHYEIGKSGILYSANWREGKIRDGDFGLIPKGSLLLCLHEHRFARGSESLLQAVARNLECTRIVLEAMDTWHLTEDFPNLLSTKDEDSFVFATQKSSCYKCEIFVARAFQTLLLLNKTHEVSSVLTKKIKECLALMNKHVRPNQTALARMRDKPPRSTRRARAPARVDRARKSRTPDEGEGPGHPSPPAAAQEKKTKRPSRRRRAKAETGGGNPPKRRRKVQDSGERMESLLMLFDNMQSQIKRICQMMTFYGTQLRDHRDILRDEIMESLLEGEKSSG</sequence>
<accession>A0A448ZDX2</accession>
<feature type="compositionally biased region" description="Acidic residues" evidence="1">
    <location>
        <begin position="94"/>
        <end position="123"/>
    </location>
</feature>
<feature type="compositionally biased region" description="Basic and acidic residues" evidence="1">
    <location>
        <begin position="58"/>
        <end position="72"/>
    </location>
</feature>
<feature type="compositionally biased region" description="Acidic residues" evidence="1">
    <location>
        <begin position="73"/>
        <end position="87"/>
    </location>
</feature>
<organism evidence="2 3">
    <name type="scientific">Pseudo-nitzschia multistriata</name>
    <dbReference type="NCBI Taxonomy" id="183589"/>
    <lineage>
        <taxon>Eukaryota</taxon>
        <taxon>Sar</taxon>
        <taxon>Stramenopiles</taxon>
        <taxon>Ochrophyta</taxon>
        <taxon>Bacillariophyta</taxon>
        <taxon>Bacillariophyceae</taxon>
        <taxon>Bacillariophycidae</taxon>
        <taxon>Bacillariales</taxon>
        <taxon>Bacillariaceae</taxon>
        <taxon>Pseudo-nitzschia</taxon>
    </lineage>
</organism>
<keyword evidence="3" id="KW-1185">Reference proteome</keyword>
<dbReference type="AlphaFoldDB" id="A0A448ZDX2"/>
<protein>
    <submittedName>
        <fullName evidence="2">Uncharacterized protein</fullName>
    </submittedName>
</protein>
<feature type="compositionally biased region" description="Low complexity" evidence="1">
    <location>
        <begin position="31"/>
        <end position="44"/>
    </location>
</feature>
<dbReference type="EMBL" id="CAACVS010000265">
    <property type="protein sequence ID" value="VEU40214.1"/>
    <property type="molecule type" value="Genomic_DNA"/>
</dbReference>
<name>A0A448ZDX2_9STRA</name>
<reference evidence="2 3" key="1">
    <citation type="submission" date="2019-01" db="EMBL/GenBank/DDBJ databases">
        <authorList>
            <person name="Ferrante I. M."/>
        </authorList>
    </citation>
    <scope>NUCLEOTIDE SEQUENCE [LARGE SCALE GENOMIC DNA]</scope>
    <source>
        <strain evidence="2 3">B856</strain>
    </source>
</reference>
<feature type="compositionally biased region" description="Polar residues" evidence="1">
    <location>
        <begin position="136"/>
        <end position="145"/>
    </location>
</feature>
<feature type="region of interest" description="Disordered" evidence="1">
    <location>
        <begin position="1"/>
        <end position="148"/>
    </location>
</feature>